<feature type="chain" id="PRO_5046739473" evidence="1">
    <location>
        <begin position="26"/>
        <end position="1255"/>
    </location>
</feature>
<sequence>MNKKITSTALAALMIAGSTSFSAFAAMADGTVVIGTKAYDMAYANDPANATEITAAIVAGGTVYFKDFNGNWVDNVTGAAINASVIPAVTYTNASGTTQIGAGDATTSEATSATATNVTAKSFKVTFNGSVTDTSKVVFTVKQGSALVKTMTTTWNAAKTEATLTNESNLPAGVYTVNTMNGTADFGTSTITLAQQKVAKIEITSTKLGVNNTKSTGATDFGKGYATYKVFDQYGADITTSSLANSITFQTGVGSIDGKDGVITITPSMSILQFNSVVITAYDSTSGVNTSATLTVTSQTGTLSDINLTALTNADGKVLTAQDTSTLFYVDYTATDISGNPTKNYDLVKNGLILNDNTDELTATNSYITTKVVHDPSDSNKAAIQVQVKNATDSLSMDIPLIITAMTYTGKSSTLNVTLKKEAKIDKITLQSPAYNIAIGEDKEIPFVALDQNGKVLTKYSDIASAVGVSISGAHWYKNADGTCSLRAGDDENGYPTDGQRVVTATTQTGNYSSITINVQKKVAADSLSLDTAQFKTIFQQAATQKMDFGYDKGGLTVKDQYDRIVDMTTGTKTTGSDNSQYYVIATSSDASKVAVTTKNGTAQNAISTGQQQIILTAGTAGTATVTFKLYNKDTTKTDGTVRDPLVAVDTQTQTFTVLDNKDIKDYVIESVPNPIYADIAVGGTVTNSRQEDYKANPEVFGTTSSGAKVKLAGTPITGSSVSNNTDFVIFNKTGASDDVKVAARKLVDPAKTGATTTLTVNVLGADSEMHPVTTTITSSTVDPEAKSIAINAETEVKGIDRTNDTITLTESAGVTYNSLLGTNKDGEFKSIFGSLAAYDENGVQKGSKNVYISATDQYGQDSMALSQFSVVQSGIDSTGKYASRTELNGHTFTIDNYGTITKNTAKAGDYVTVTGITTNGLMKTIRINFGVSTVVSSDPTIAANAAISNANTAESAYKLAGGSDAAAVYTAVTSASAVLTTKLAASPVTETTKAAIVSQTKVLTDAVVALNDATVVITPLAAVNNAANAAAMKTALENTALKLDLTVYNKLSNADKLVVAEKIWGGIKSPGFASATDVQNALDAIVKVEDTATAAVVKAETSKLLADQTAANTLVEKLPAGAVKTDLTTRLGKIVVLTPAEMSAATVAEFDANLLKNGSTLLGGSVDNTAKEITITDASKTADTGVFAKLDALNITSVKIGDTVVDLSDKVAAKTLVTNYFMKNGLTKATPIIITVTGTNGSVEALNYTLLAMK</sequence>
<keyword evidence="3" id="KW-1185">Reference proteome</keyword>
<feature type="signal peptide" evidence="1">
    <location>
        <begin position="1"/>
        <end position="25"/>
    </location>
</feature>
<evidence type="ECO:0000313" key="2">
    <source>
        <dbReference type="EMBL" id="MBU3159833.1"/>
    </source>
</evidence>
<accession>A0ABS6BSC9</accession>
<organism evidence="2 3">
    <name type="scientific">Clostridium frigoris</name>
    <dbReference type="NCBI Taxonomy" id="205327"/>
    <lineage>
        <taxon>Bacteria</taxon>
        <taxon>Bacillati</taxon>
        <taxon>Bacillota</taxon>
        <taxon>Clostridia</taxon>
        <taxon>Eubacteriales</taxon>
        <taxon>Clostridiaceae</taxon>
        <taxon>Clostridium</taxon>
    </lineage>
</organism>
<name>A0ABS6BSC9_9CLOT</name>
<dbReference type="Proteomes" id="UP000776252">
    <property type="component" value="Unassembled WGS sequence"/>
</dbReference>
<dbReference type="EMBL" id="JAHLDV010000015">
    <property type="protein sequence ID" value="MBU3159833.1"/>
    <property type="molecule type" value="Genomic_DNA"/>
</dbReference>
<reference evidence="2 3" key="1">
    <citation type="submission" date="2021-06" db="EMBL/GenBank/DDBJ databases">
        <title>Clostridia strains as spoilage organisms.</title>
        <authorList>
            <person name="Wambui J."/>
            <person name="Stephan R."/>
            <person name="Stevens M.J.A."/>
        </authorList>
    </citation>
    <scope>NUCLEOTIDE SEQUENCE [LARGE SCALE GENOMIC DNA]</scope>
    <source>
        <strain evidence="2 3">DSM 14204</strain>
    </source>
</reference>
<comment type="caution">
    <text evidence="2">The sequence shown here is derived from an EMBL/GenBank/DDBJ whole genome shotgun (WGS) entry which is preliminary data.</text>
</comment>
<protein>
    <submittedName>
        <fullName evidence="2">Uncharacterized protein</fullName>
    </submittedName>
</protein>
<keyword evidence="1" id="KW-0732">Signal</keyword>
<evidence type="ECO:0000256" key="1">
    <source>
        <dbReference type="SAM" id="SignalP"/>
    </source>
</evidence>
<gene>
    <name evidence="2" type="ORF">KPL37_08720</name>
</gene>
<dbReference type="RefSeq" id="WP_216148082.1">
    <property type="nucleotide sequence ID" value="NZ_JAHLDV010000015.1"/>
</dbReference>
<proteinExistence type="predicted"/>
<evidence type="ECO:0000313" key="3">
    <source>
        <dbReference type="Proteomes" id="UP000776252"/>
    </source>
</evidence>